<dbReference type="Pfam" id="PF13041">
    <property type="entry name" value="PPR_2"/>
    <property type="match status" value="3"/>
</dbReference>
<dbReference type="AlphaFoldDB" id="A0A4U5P7V9"/>
<evidence type="ECO:0000256" key="1">
    <source>
        <dbReference type="ARBA" id="ARBA00007626"/>
    </source>
</evidence>
<feature type="repeat" description="PPR" evidence="3">
    <location>
        <begin position="266"/>
        <end position="300"/>
    </location>
</feature>
<name>A0A4U5P7V9_POPAL</name>
<dbReference type="Gene3D" id="1.25.40.10">
    <property type="entry name" value="Tetratricopeptide repeat domain"/>
    <property type="match status" value="7"/>
</dbReference>
<feature type="repeat" description="PPR" evidence="3">
    <location>
        <begin position="401"/>
        <end position="435"/>
    </location>
</feature>
<feature type="repeat" description="PPR" evidence="3">
    <location>
        <begin position="160"/>
        <end position="195"/>
    </location>
</feature>
<evidence type="ECO:0000313" key="4">
    <source>
        <dbReference type="EMBL" id="TKR91804.1"/>
    </source>
</evidence>
<proteinExistence type="inferred from homology"/>
<accession>A0A4U5P7V9</accession>
<comment type="similarity">
    <text evidence="1">Belongs to the PPR family. P subfamily.</text>
</comment>
<protein>
    <recommendedName>
        <fullName evidence="5">Pentatricopeptide repeat-containing protein</fullName>
    </recommendedName>
</protein>
<dbReference type="PROSITE" id="PS51375">
    <property type="entry name" value="PPR"/>
    <property type="match status" value="9"/>
</dbReference>
<dbReference type="PANTHER" id="PTHR47933">
    <property type="entry name" value="PENTATRICOPEPTIDE REPEAT-CONTAINING PROTEIN 1, MITOCHONDRIAL"/>
    <property type="match status" value="1"/>
</dbReference>
<reference evidence="4" key="1">
    <citation type="submission" date="2018-10" db="EMBL/GenBank/DDBJ databases">
        <title>Population genomic analysis revealed the cold adaptation of white poplar.</title>
        <authorList>
            <person name="Liu Y.-J."/>
        </authorList>
    </citation>
    <scope>NUCLEOTIDE SEQUENCE [LARGE SCALE GENOMIC DNA]</scope>
    <source>
        <strain evidence="4">PAL-ZL1</strain>
    </source>
</reference>
<sequence>MLSPSTFLKRIPKWVNLKAFISSVSCTNTIQINPEINQNTPNFPDFDVKIQSLRNKLYPDNLIKVLKSTSDVKSAVKIFKWAALQRKFNHTADTYYWIISKLGMAGNVEEIEGFCQNMVKERCTGEDVLVSLVDAFVRNCRLNEAMRVLFNMNLAGIKPSIDVFNFVLGALVEEKRGFQDVVFVYKEMVKAGVAPSTDTLNYLLEVLFETDRVDSALDQYRRINKKGCRPDSKTFEIVIKGLIANNRVDDSVSILHEMLELGCVPEPSFYRTTIPLFCREDRLEEGIWLFRKMKESKFTPDSFIYEALIQCLCKQLRLDEAVNLLEEMMESHLEGDNNVFVDVVNGFCKLGKINEAVKLLEDKHVLETSPHNALLRCCCDADKFLMAKGLLEKMSERNIDDCDSWNILIRWLCERDEMVKAYELLGRMIISSLIPDYATYSALVAGNCRLSKYEDALQLFLQLHARCWILDPASYSELIEGLCRGEKYLEAVKVFCYMSENRCSLQSLPFIMLIKGICDMGMIGEAVRLQSLAYNSGTSCVNATYNYVMLRLSKSEQGRHVLAFLSQMLVHGSNLNTEAYCILIQSLIAQNRIKDCSMFLNVMVNKGLVPDSDTLYNLLSCLAKHAQLYLISVSLDKLASDSEVLDSAMYNILINGMWKEGNKNDARRLLDLMLEKGWVPDAMTHGLLIGSADMEEKGEGMLAYVDLSTKDGISISYSLPSPNGQPAKVAWNLKVTVNWRDDGSSRPGCDFAASLMLGSDPVNTIIHFCIILSLAAQNINSGTFRGLIAAIPVVGLLILRDPFAVALQMLCSFLLLFSDAFFFPREELRLALCSKENEVLEFVGHG</sequence>
<dbReference type="Pfam" id="PF01535">
    <property type="entry name" value="PPR"/>
    <property type="match status" value="4"/>
</dbReference>
<dbReference type="STRING" id="43335.A0A4U5P7V9"/>
<keyword evidence="2" id="KW-0677">Repeat</keyword>
<dbReference type="GO" id="GO:0003729">
    <property type="term" value="F:mRNA binding"/>
    <property type="evidence" value="ECO:0007669"/>
    <property type="project" value="TreeGrafter"/>
</dbReference>
<dbReference type="InterPro" id="IPR051240">
    <property type="entry name" value="Mito_RNA-Proc/Resp"/>
</dbReference>
<feature type="repeat" description="PPR" evidence="3">
    <location>
        <begin position="196"/>
        <end position="230"/>
    </location>
</feature>
<feature type="repeat" description="PPR" evidence="3">
    <location>
        <begin position="231"/>
        <end position="265"/>
    </location>
</feature>
<comment type="caution">
    <text evidence="4">The sequence shown here is derived from an EMBL/GenBank/DDBJ whole genome shotgun (WGS) entry which is preliminary data.</text>
</comment>
<dbReference type="PANTHER" id="PTHR47933:SF15">
    <property type="entry name" value="OS03G0795400 PROTEIN"/>
    <property type="match status" value="1"/>
</dbReference>
<feature type="repeat" description="PPR" evidence="3">
    <location>
        <begin position="646"/>
        <end position="680"/>
    </location>
</feature>
<dbReference type="NCBIfam" id="TIGR00756">
    <property type="entry name" value="PPR"/>
    <property type="match status" value="6"/>
</dbReference>
<organism evidence="4">
    <name type="scientific">Populus alba</name>
    <name type="common">White poplar</name>
    <dbReference type="NCBI Taxonomy" id="43335"/>
    <lineage>
        <taxon>Eukaryota</taxon>
        <taxon>Viridiplantae</taxon>
        <taxon>Streptophyta</taxon>
        <taxon>Embryophyta</taxon>
        <taxon>Tracheophyta</taxon>
        <taxon>Spermatophyta</taxon>
        <taxon>Magnoliopsida</taxon>
        <taxon>eudicotyledons</taxon>
        <taxon>Gunneridae</taxon>
        <taxon>Pentapetalae</taxon>
        <taxon>rosids</taxon>
        <taxon>fabids</taxon>
        <taxon>Malpighiales</taxon>
        <taxon>Salicaceae</taxon>
        <taxon>Saliceae</taxon>
        <taxon>Populus</taxon>
    </lineage>
</organism>
<dbReference type="Pfam" id="PF12854">
    <property type="entry name" value="PPR_1"/>
    <property type="match status" value="1"/>
</dbReference>
<feature type="repeat" description="PPR" evidence="3">
    <location>
        <begin position="301"/>
        <end position="335"/>
    </location>
</feature>
<evidence type="ECO:0008006" key="5">
    <source>
        <dbReference type="Google" id="ProtNLM"/>
    </source>
</evidence>
<evidence type="ECO:0000256" key="2">
    <source>
        <dbReference type="ARBA" id="ARBA00022737"/>
    </source>
</evidence>
<feature type="repeat" description="PPR" evidence="3">
    <location>
        <begin position="576"/>
        <end position="610"/>
    </location>
</feature>
<feature type="repeat" description="PPR" evidence="3">
    <location>
        <begin position="471"/>
        <end position="505"/>
    </location>
</feature>
<dbReference type="InterPro" id="IPR011990">
    <property type="entry name" value="TPR-like_helical_dom_sf"/>
</dbReference>
<dbReference type="EMBL" id="RCHU01000752">
    <property type="protein sequence ID" value="TKR91804.1"/>
    <property type="molecule type" value="Genomic_DNA"/>
</dbReference>
<dbReference type="InterPro" id="IPR002885">
    <property type="entry name" value="PPR_rpt"/>
</dbReference>
<gene>
    <name evidence="4" type="ORF">D5086_0000219260</name>
</gene>
<dbReference type="Pfam" id="PF13812">
    <property type="entry name" value="PPR_3"/>
    <property type="match status" value="1"/>
</dbReference>
<evidence type="ECO:0000256" key="3">
    <source>
        <dbReference type="PROSITE-ProRule" id="PRU00708"/>
    </source>
</evidence>